<evidence type="ECO:0008006" key="3">
    <source>
        <dbReference type="Google" id="ProtNLM"/>
    </source>
</evidence>
<comment type="caution">
    <text evidence="1">The sequence shown here is derived from an EMBL/GenBank/DDBJ whole genome shotgun (WGS) entry which is preliminary data.</text>
</comment>
<keyword evidence="2" id="KW-1185">Reference proteome</keyword>
<reference evidence="1 2" key="1">
    <citation type="submission" date="2019-03" db="EMBL/GenBank/DDBJ databases">
        <title>Metabolic reconstructions from genomes of highly enriched 'Candidatus Accumulibacter' and 'Candidatus Competibacter' bioreactor populations.</title>
        <authorList>
            <person name="Annavajhala M.K."/>
            <person name="Welles L."/>
            <person name="Abbas B."/>
            <person name="Sorokin D."/>
            <person name="Park H."/>
            <person name="Van Loosdrecht M."/>
            <person name="Chandran K."/>
        </authorList>
    </citation>
    <scope>NUCLEOTIDE SEQUENCE [LARGE SCALE GENOMIC DNA]</scope>
    <source>
        <strain evidence="1 2">SBR_G</strain>
    </source>
</reference>
<dbReference type="RefSeq" id="WP_169250620.1">
    <property type="nucleotide sequence ID" value="NZ_SPMZ01000089.1"/>
</dbReference>
<dbReference type="EMBL" id="SPMZ01000089">
    <property type="protein sequence ID" value="NMQ21349.1"/>
    <property type="molecule type" value="Genomic_DNA"/>
</dbReference>
<name>A0ABX1TS54_9GAMM</name>
<organism evidence="1 2">
    <name type="scientific">Candidatus Competibacter phosphatis</name>
    <dbReference type="NCBI Taxonomy" id="221280"/>
    <lineage>
        <taxon>Bacteria</taxon>
        <taxon>Pseudomonadati</taxon>
        <taxon>Pseudomonadota</taxon>
        <taxon>Gammaproteobacteria</taxon>
        <taxon>Candidatus Competibacteraceae</taxon>
        <taxon>Candidatus Competibacter</taxon>
    </lineage>
</organism>
<dbReference type="PANTHER" id="PTHR35271">
    <property type="entry name" value="ABC TRANSPORTER, SUBSTRATE-BINDING LIPOPROTEIN-RELATED"/>
    <property type="match status" value="1"/>
</dbReference>
<dbReference type="Proteomes" id="UP000760480">
    <property type="component" value="Unassembled WGS sequence"/>
</dbReference>
<accession>A0ABX1TS54</accession>
<gene>
    <name evidence="1" type="ORF">E4P82_20370</name>
</gene>
<protein>
    <recommendedName>
        <fullName evidence="3">ABC transporter substrate-binding protein</fullName>
    </recommendedName>
</protein>
<evidence type="ECO:0000313" key="2">
    <source>
        <dbReference type="Proteomes" id="UP000760480"/>
    </source>
</evidence>
<dbReference type="Gene3D" id="3.40.50.2300">
    <property type="match status" value="1"/>
</dbReference>
<dbReference type="PANTHER" id="PTHR35271:SF1">
    <property type="entry name" value="ABC TRANSPORTER, SUBSTRATE-BINDING LIPOPROTEIN"/>
    <property type="match status" value="1"/>
</dbReference>
<proteinExistence type="predicted"/>
<sequence>MLLGLQALDFYEQSGQHRSNVFLTGVNALPGQVPLPGISLTVDPTLYLRTLRELLPDIRRVVTYYNAQEAPWLIPVRKAARDARLDIETIGVTDAFDLARQLARTFKTLDPHTTALWFGGNTIQLNDELIYSYVLEQTWDRGIAVFSDTIVHVKRGFLFALYPDYAAIGSELGTLIQQHARMTGLRFSRAGRLAFNLRTARHLGLTVSDALIQRAHPLYSNP</sequence>
<dbReference type="InterPro" id="IPR007487">
    <property type="entry name" value="ABC_transpt-TYRBP-like"/>
</dbReference>
<evidence type="ECO:0000313" key="1">
    <source>
        <dbReference type="EMBL" id="NMQ21349.1"/>
    </source>
</evidence>